<keyword evidence="6" id="KW-0539">Nucleus</keyword>
<dbReference type="GeneID" id="22585503"/>
<dbReference type="Proteomes" id="UP000001628">
    <property type="component" value="Unassembled WGS sequence"/>
</dbReference>
<dbReference type="OMA" id="DWEDTNR"/>
<evidence type="ECO:0008006" key="10">
    <source>
        <dbReference type="Google" id="ProtNLM"/>
    </source>
</evidence>
<evidence type="ECO:0000256" key="4">
    <source>
        <dbReference type="ARBA" id="ARBA00022490"/>
    </source>
</evidence>
<dbReference type="Pfam" id="PF09135">
    <property type="entry name" value="Alb1"/>
    <property type="match status" value="1"/>
</dbReference>
<evidence type="ECO:0000256" key="1">
    <source>
        <dbReference type="ARBA" id="ARBA00004123"/>
    </source>
</evidence>
<protein>
    <recommendedName>
        <fullName evidence="10">Ribosome biogenesis protein Alb1</fullName>
    </recommendedName>
</protein>
<keyword evidence="5" id="KW-0690">Ribosome biogenesis</keyword>
<proteinExistence type="predicted"/>
<feature type="region of interest" description="Disordered" evidence="7">
    <location>
        <begin position="1"/>
        <end position="78"/>
    </location>
</feature>
<dbReference type="HOGENOM" id="CLU_085138_1_0_1"/>
<comment type="subcellular location">
    <subcellularLocation>
        <location evidence="2">Cytoplasm</location>
    </subcellularLocation>
    <subcellularLocation>
        <location evidence="1">Nucleus</location>
    </subcellularLocation>
</comment>
<keyword evidence="4" id="KW-0963">Cytoplasm</keyword>
<name>C1GI04_PARBD</name>
<organism evidence="8 9">
    <name type="scientific">Paracoccidioides brasiliensis (strain Pb18)</name>
    <dbReference type="NCBI Taxonomy" id="502780"/>
    <lineage>
        <taxon>Eukaryota</taxon>
        <taxon>Fungi</taxon>
        <taxon>Dikarya</taxon>
        <taxon>Ascomycota</taxon>
        <taxon>Pezizomycotina</taxon>
        <taxon>Eurotiomycetes</taxon>
        <taxon>Eurotiomycetidae</taxon>
        <taxon>Onygenales</taxon>
        <taxon>Ajellomycetaceae</taxon>
        <taxon>Paracoccidioides</taxon>
    </lineage>
</organism>
<dbReference type="GO" id="GO:0030687">
    <property type="term" value="C:preribosome, large subunit precursor"/>
    <property type="evidence" value="ECO:0007669"/>
    <property type="project" value="TreeGrafter"/>
</dbReference>
<dbReference type="eggNOG" id="ENOG502SC3P">
    <property type="taxonomic scope" value="Eukaryota"/>
</dbReference>
<dbReference type="KEGG" id="pbn:PADG_06890"/>
<dbReference type="PANTHER" id="PTHR28280">
    <property type="entry name" value="SHUTTLING PRE-60S FACTOR ECM1"/>
    <property type="match status" value="1"/>
</dbReference>
<evidence type="ECO:0000256" key="6">
    <source>
        <dbReference type="ARBA" id="ARBA00023242"/>
    </source>
</evidence>
<feature type="region of interest" description="Disordered" evidence="7">
    <location>
        <begin position="141"/>
        <end position="177"/>
    </location>
</feature>
<dbReference type="InterPro" id="IPR022784">
    <property type="entry name" value="Ribosome_bgen_Alb1"/>
</dbReference>
<dbReference type="EMBL" id="KN275965">
    <property type="protein sequence ID" value="EEH50811.1"/>
    <property type="molecule type" value="Genomic_DNA"/>
</dbReference>
<evidence type="ECO:0000313" key="9">
    <source>
        <dbReference type="Proteomes" id="UP000001628"/>
    </source>
</evidence>
<dbReference type="PANTHER" id="PTHR28280:SF1">
    <property type="entry name" value="SHUTTLING PRE-60S FACTOR ECM1"/>
    <property type="match status" value="1"/>
</dbReference>
<reference evidence="8 9" key="1">
    <citation type="journal article" date="2011" name="PLoS Genet.">
        <title>Comparative genomic analysis of human fungal pathogens causing paracoccidioidomycosis.</title>
        <authorList>
            <person name="Desjardins C.A."/>
            <person name="Champion M.D."/>
            <person name="Holder J.W."/>
            <person name="Muszewska A."/>
            <person name="Goldberg J."/>
            <person name="Bailao A.M."/>
            <person name="Brigido M.M."/>
            <person name="Ferreira M.E."/>
            <person name="Garcia A.M."/>
            <person name="Grynberg M."/>
            <person name="Gujja S."/>
            <person name="Heiman D.I."/>
            <person name="Henn M.R."/>
            <person name="Kodira C.D."/>
            <person name="Leon-Narvaez H."/>
            <person name="Longo L.V."/>
            <person name="Ma L.J."/>
            <person name="Malavazi I."/>
            <person name="Matsuo A.L."/>
            <person name="Morais F.V."/>
            <person name="Pereira M."/>
            <person name="Rodriguez-Brito S."/>
            <person name="Sakthikumar S."/>
            <person name="Salem-Izacc S.M."/>
            <person name="Sykes S.M."/>
            <person name="Teixeira M.M."/>
            <person name="Vallejo M.C."/>
            <person name="Walter M.E."/>
            <person name="Yandava C."/>
            <person name="Young S."/>
            <person name="Zeng Q."/>
            <person name="Zucker J."/>
            <person name="Felipe M.S."/>
            <person name="Goldman G.H."/>
            <person name="Haas B.J."/>
            <person name="McEwen J.G."/>
            <person name="Nino-Vega G."/>
            <person name="Puccia R."/>
            <person name="San-Blas G."/>
            <person name="Soares C.M."/>
            <person name="Birren B.W."/>
            <person name="Cuomo C.A."/>
        </authorList>
    </citation>
    <scope>NUCLEOTIDE SEQUENCE [LARGE SCALE GENOMIC DNA]</scope>
    <source>
        <strain evidence="8 9">Pb18</strain>
    </source>
</reference>
<dbReference type="InParanoid" id="C1GI04"/>
<evidence type="ECO:0000256" key="3">
    <source>
        <dbReference type="ARBA" id="ARBA00022448"/>
    </source>
</evidence>
<dbReference type="RefSeq" id="XP_010762273.1">
    <property type="nucleotide sequence ID" value="XM_010763971.1"/>
</dbReference>
<feature type="compositionally biased region" description="Basic residues" evidence="7">
    <location>
        <begin position="1"/>
        <end position="21"/>
    </location>
</feature>
<evidence type="ECO:0000256" key="2">
    <source>
        <dbReference type="ARBA" id="ARBA00004496"/>
    </source>
</evidence>
<accession>C1GI04</accession>
<dbReference type="InterPro" id="IPR053278">
    <property type="entry name" value="Pre-60S_factor_ECM1"/>
</dbReference>
<dbReference type="GO" id="GO:0005737">
    <property type="term" value="C:cytoplasm"/>
    <property type="evidence" value="ECO:0007669"/>
    <property type="project" value="UniProtKB-SubCell"/>
</dbReference>
<gene>
    <name evidence="8" type="ORF">PADG_06890</name>
</gene>
<keyword evidence="9" id="KW-1185">Reference proteome</keyword>
<dbReference type="GO" id="GO:0005730">
    <property type="term" value="C:nucleolus"/>
    <property type="evidence" value="ECO:0007669"/>
    <property type="project" value="TreeGrafter"/>
</dbReference>
<sequence length="177" mass="19529">MAKTPKMKAKAFKSIHSRAAKRAASPTDKSLLTSLPRPDPTATVKPHVLAAKHNAGITKKSKSKQLTRAQRRRQEKGLERAELVIDRTEKKVAKRMGKAKIIKARRATWEVMNERALAADQSKVASLDDGDVADLMVEDESKRTAAPLATKATNSLGLPQKPAMDQKYEFEEDGEIT</sequence>
<dbReference type="GO" id="GO:0000055">
    <property type="term" value="P:ribosomal large subunit export from nucleus"/>
    <property type="evidence" value="ECO:0007669"/>
    <property type="project" value="TreeGrafter"/>
</dbReference>
<evidence type="ECO:0000256" key="7">
    <source>
        <dbReference type="SAM" id="MobiDB-lite"/>
    </source>
</evidence>
<evidence type="ECO:0000313" key="8">
    <source>
        <dbReference type="EMBL" id="EEH50811.1"/>
    </source>
</evidence>
<dbReference type="AlphaFoldDB" id="C1GI04"/>
<evidence type="ECO:0000256" key="5">
    <source>
        <dbReference type="ARBA" id="ARBA00022517"/>
    </source>
</evidence>
<dbReference type="VEuPathDB" id="FungiDB:PADG_06890"/>
<feature type="compositionally biased region" description="Basic residues" evidence="7">
    <location>
        <begin position="59"/>
        <end position="74"/>
    </location>
</feature>
<keyword evidence="3" id="KW-0813">Transport</keyword>
<dbReference type="OrthoDB" id="5304887at2759"/>